<keyword evidence="3" id="KW-0808">Transferase</keyword>
<evidence type="ECO:0000256" key="2">
    <source>
        <dbReference type="ARBA" id="ARBA00005992"/>
    </source>
</evidence>
<comment type="pathway">
    <text evidence="1 7">Cell wall biogenesis; peptidoglycan biosynthesis.</text>
</comment>
<dbReference type="OrthoDB" id="9787225at2"/>
<organism evidence="10 11">
    <name type="scientific">Acinetobacter nectaris CIP 110549</name>
    <dbReference type="NCBI Taxonomy" id="1392540"/>
    <lineage>
        <taxon>Bacteria</taxon>
        <taxon>Pseudomonadati</taxon>
        <taxon>Pseudomonadota</taxon>
        <taxon>Gammaproteobacteria</taxon>
        <taxon>Moraxellales</taxon>
        <taxon>Moraxellaceae</taxon>
        <taxon>Acinetobacter</taxon>
    </lineage>
</organism>
<evidence type="ECO:0000313" key="11">
    <source>
        <dbReference type="Proteomes" id="UP000023785"/>
    </source>
</evidence>
<keyword evidence="8" id="KW-0812">Transmembrane</keyword>
<dbReference type="GO" id="GO:0071555">
    <property type="term" value="P:cell wall organization"/>
    <property type="evidence" value="ECO:0007669"/>
    <property type="project" value="UniProtKB-UniRule"/>
</dbReference>
<evidence type="ECO:0000256" key="5">
    <source>
        <dbReference type="ARBA" id="ARBA00022984"/>
    </source>
</evidence>
<comment type="similarity">
    <text evidence="2">Belongs to the YkuD family.</text>
</comment>
<dbReference type="SUPFAM" id="SSF141523">
    <property type="entry name" value="L,D-transpeptidase catalytic domain-like"/>
    <property type="match status" value="1"/>
</dbReference>
<comment type="caution">
    <text evidence="10">The sequence shown here is derived from an EMBL/GenBank/DDBJ whole genome shotgun (WGS) entry which is preliminary data.</text>
</comment>
<dbReference type="GO" id="GO:0005886">
    <property type="term" value="C:plasma membrane"/>
    <property type="evidence" value="ECO:0007669"/>
    <property type="project" value="TreeGrafter"/>
</dbReference>
<evidence type="ECO:0000256" key="7">
    <source>
        <dbReference type="PROSITE-ProRule" id="PRU01373"/>
    </source>
</evidence>
<dbReference type="GO" id="GO:0004180">
    <property type="term" value="F:carboxypeptidase activity"/>
    <property type="evidence" value="ECO:0007669"/>
    <property type="project" value="UniProtKB-ARBA"/>
</dbReference>
<keyword evidence="11" id="KW-1185">Reference proteome</keyword>
<dbReference type="InterPro" id="IPR038063">
    <property type="entry name" value="Transpep_catalytic_dom"/>
</dbReference>
<dbReference type="PANTHER" id="PTHR35813">
    <property type="entry name" value="INNER MEMBRANE PROTEIN YBAN"/>
    <property type="match status" value="1"/>
</dbReference>
<dbReference type="PATRIC" id="fig|1392540.3.peg.1990"/>
<accession>V2T6P3</accession>
<keyword evidence="4 7" id="KW-0133">Cell shape</keyword>
<dbReference type="Pfam" id="PF04304">
    <property type="entry name" value="DUF454"/>
    <property type="match status" value="1"/>
</dbReference>
<reference evidence="10 11" key="1">
    <citation type="submission" date="2013-10" db="EMBL/GenBank/DDBJ databases">
        <title>The Genome Sequence of Acinetobacter nectaris CIP 110549.</title>
        <authorList>
            <consortium name="The Broad Institute Genomics Platform"/>
            <consortium name="The Broad Institute Genome Sequencing Center for Infectious Disease"/>
            <person name="Cerqueira G."/>
            <person name="Feldgarden M."/>
            <person name="Courvalin P."/>
            <person name="Grillot-Courvalin C."/>
            <person name="Clermont D."/>
            <person name="Rocha E."/>
            <person name="Yoon E.-J."/>
            <person name="Nemec A."/>
            <person name="Young S.K."/>
            <person name="Zeng Q."/>
            <person name="Gargeya S."/>
            <person name="Fitzgerald M."/>
            <person name="Abouelleil A."/>
            <person name="Alvarado L."/>
            <person name="Berlin A.M."/>
            <person name="Chapman S.B."/>
            <person name="Gainer-Dewar J."/>
            <person name="Goldberg J."/>
            <person name="Gnerre S."/>
            <person name="Griggs A."/>
            <person name="Gujja S."/>
            <person name="Hansen M."/>
            <person name="Howarth C."/>
            <person name="Imamovic A."/>
            <person name="Ireland A."/>
            <person name="Larimer J."/>
            <person name="McCowan C."/>
            <person name="Murphy C."/>
            <person name="Pearson M."/>
            <person name="Poon T.W."/>
            <person name="Priest M."/>
            <person name="Roberts A."/>
            <person name="Saif S."/>
            <person name="Shea T."/>
            <person name="Sykes S."/>
            <person name="Wortman J."/>
            <person name="Nusbaum C."/>
            <person name="Birren B."/>
        </authorList>
    </citation>
    <scope>NUCLEOTIDE SEQUENCE [LARGE SCALE GENOMIC DNA]</scope>
    <source>
        <strain evidence="10 11">CIP 110549</strain>
    </source>
</reference>
<dbReference type="Pfam" id="PF03734">
    <property type="entry name" value="YkuD"/>
    <property type="match status" value="1"/>
</dbReference>
<keyword evidence="5 7" id="KW-0573">Peptidoglycan synthesis</keyword>
<gene>
    <name evidence="10" type="ORF">P256_02062</name>
</gene>
<keyword evidence="6 7" id="KW-0961">Cell wall biogenesis/degradation</keyword>
<dbReference type="PROSITE" id="PS52029">
    <property type="entry name" value="LD_TPASE"/>
    <property type="match status" value="1"/>
</dbReference>
<dbReference type="InterPro" id="IPR005490">
    <property type="entry name" value="LD_TPept_cat_dom"/>
</dbReference>
<evidence type="ECO:0000256" key="1">
    <source>
        <dbReference type="ARBA" id="ARBA00004752"/>
    </source>
</evidence>
<feature type="active site" description="Proton donor/acceptor" evidence="7">
    <location>
        <position position="246"/>
    </location>
</feature>
<feature type="active site" description="Nucleophile" evidence="7">
    <location>
        <position position="262"/>
    </location>
</feature>
<keyword evidence="8" id="KW-0472">Membrane</keyword>
<dbReference type="Proteomes" id="UP000023785">
    <property type="component" value="Unassembled WGS sequence"/>
</dbReference>
<protein>
    <recommendedName>
        <fullName evidence="9">L,D-TPase catalytic domain-containing protein</fullName>
    </recommendedName>
</protein>
<dbReference type="GO" id="GO:0009252">
    <property type="term" value="P:peptidoglycan biosynthetic process"/>
    <property type="evidence" value="ECO:0007669"/>
    <property type="project" value="UniProtKB-UniPathway"/>
</dbReference>
<sequence length="296" mass="33654">MKILFWRILVVFFILLGVIGAILPGMPTTVFLILAAWAASKGWPQVDEWLMNHPKYGQSLRNWRATGSVARKVKWIACSMMLCSGIIMFFTSAPIWVKFFTDIIMFIVAIWLCLRPEPKDNIEIGMQYNQKEVDIFIDLKNQLLMLPKLGKKFSISTALNGIGEAENSGKTPRGWHVIAEKIGNDAQKNSVFVGRQPTGEVYSSEYAEKHPNRDWILTRILWLKGLESGFNLGEGVDTYNRYIYIHGTPDKNPMGIPLSHGCVRMHNDDLIELFNLVDENSLVYISENSEKTNNIV</sequence>
<evidence type="ECO:0000256" key="4">
    <source>
        <dbReference type="ARBA" id="ARBA00022960"/>
    </source>
</evidence>
<dbReference type="eggNOG" id="COG2832">
    <property type="taxonomic scope" value="Bacteria"/>
</dbReference>
<proteinExistence type="inferred from homology"/>
<evidence type="ECO:0000259" key="9">
    <source>
        <dbReference type="PROSITE" id="PS52029"/>
    </source>
</evidence>
<evidence type="ECO:0000256" key="8">
    <source>
        <dbReference type="SAM" id="Phobius"/>
    </source>
</evidence>
<dbReference type="STRING" id="1392540.P256_02062"/>
<dbReference type="GO" id="GO:0008360">
    <property type="term" value="P:regulation of cell shape"/>
    <property type="evidence" value="ECO:0007669"/>
    <property type="project" value="UniProtKB-UniRule"/>
</dbReference>
<feature type="transmembrane region" description="Helical" evidence="8">
    <location>
        <begin position="6"/>
        <end position="39"/>
    </location>
</feature>
<dbReference type="eggNOG" id="COG1376">
    <property type="taxonomic scope" value="Bacteria"/>
</dbReference>
<dbReference type="UniPathway" id="UPA00219"/>
<keyword evidence="8" id="KW-1133">Transmembrane helix</keyword>
<dbReference type="InterPro" id="IPR007401">
    <property type="entry name" value="DUF454"/>
</dbReference>
<evidence type="ECO:0000256" key="3">
    <source>
        <dbReference type="ARBA" id="ARBA00022679"/>
    </source>
</evidence>
<feature type="transmembrane region" description="Helical" evidence="8">
    <location>
        <begin position="73"/>
        <end position="90"/>
    </location>
</feature>
<name>V2T6P3_9GAMM</name>
<dbReference type="Gene3D" id="2.40.440.10">
    <property type="entry name" value="L,D-transpeptidase catalytic domain-like"/>
    <property type="match status" value="1"/>
</dbReference>
<evidence type="ECO:0000256" key="6">
    <source>
        <dbReference type="ARBA" id="ARBA00023316"/>
    </source>
</evidence>
<dbReference type="PANTHER" id="PTHR35813:SF1">
    <property type="entry name" value="INNER MEMBRANE PROTEIN YBAN"/>
    <property type="match status" value="1"/>
</dbReference>
<dbReference type="HOGENOM" id="CLU_938850_0_0_6"/>
<dbReference type="AlphaFoldDB" id="V2T6P3"/>
<evidence type="ECO:0000313" key="10">
    <source>
        <dbReference type="EMBL" id="ESK38138.1"/>
    </source>
</evidence>
<dbReference type="CDD" id="cd16913">
    <property type="entry name" value="YkuD_like"/>
    <property type="match status" value="1"/>
</dbReference>
<dbReference type="EMBL" id="AYER01000008">
    <property type="protein sequence ID" value="ESK38138.1"/>
    <property type="molecule type" value="Genomic_DNA"/>
</dbReference>
<dbReference type="NCBIfam" id="NF040925">
    <property type="entry name" value="LD_carbox_ElsL"/>
    <property type="match status" value="1"/>
</dbReference>
<dbReference type="GO" id="GO:0016740">
    <property type="term" value="F:transferase activity"/>
    <property type="evidence" value="ECO:0007669"/>
    <property type="project" value="UniProtKB-KW"/>
</dbReference>
<feature type="domain" description="L,D-TPase catalytic" evidence="9">
    <location>
        <begin position="133"/>
        <end position="286"/>
    </location>
</feature>